<dbReference type="EMBL" id="CP019344">
    <property type="protein sequence ID" value="ARN77380.1"/>
    <property type="molecule type" value="Genomic_DNA"/>
</dbReference>
<keyword evidence="1" id="KW-0175">Coiled coil</keyword>
<evidence type="ECO:0000313" key="4">
    <source>
        <dbReference type="EMBL" id="ARN77380.1"/>
    </source>
</evidence>
<dbReference type="RefSeq" id="WP_085766186.1">
    <property type="nucleotide sequence ID" value="NZ_CP019344.1"/>
</dbReference>
<gene>
    <name evidence="4" type="ORF">BST97_04945</name>
</gene>
<dbReference type="InterPro" id="IPR011089">
    <property type="entry name" value="GmrSD_C"/>
</dbReference>
<dbReference type="Pfam" id="PF03235">
    <property type="entry name" value="GmrSD_N"/>
    <property type="match status" value="1"/>
</dbReference>
<sequence>MSNLTKTLNENKVAENIQQLFINSKNVRIPAYQRAYSWGDKQCSQFLDDLLEQKGKKYYLGQFLFEKDGNTLFIIDGQQRLTTTILFLSAIAKIKITKDQNVDSIRETYLTDVFKTIDDDQVIFKKVTQKHLVSAIDDTETISQKRIIEAFNFFENELSKLENESLDLIQQTLENAVISTFFITNKVEATQVFEYQNNRGKELSRFEVIKAYLMHQIYIQSTNNEQANNDIAEIQSIISKTYRYIEAVEGYFTENELLDNYCNLFFNIGGNIEAIKEKLNKEENKTQWIKLFFENFVELTHSAKSIVSNKNQSEITNLFFVGNEANWKLVLLTIFYKGEVTGDTFKKILKLLEVLCFKLKLGDYRTDYLPNYSKQYFNPKVTYNIDNLYQDIKNVTETGFKWYWNDGDRFKNIITNYFDNEKWHYNRNTIKFVLWQYENSLRLKNRSGALLDKDLYNSYTIEHIKPQNPTDEKYSEDFRKNFLQLAGNLALLTQSQNSKFGNKSFDKKSELFQDTALSSYTEIREKKQWTETEITERHKCISDFAKEYFDTSKL</sequence>
<dbReference type="Proteomes" id="UP000193431">
    <property type="component" value="Chromosome"/>
</dbReference>
<dbReference type="InterPro" id="IPR004919">
    <property type="entry name" value="GmrSD_N"/>
</dbReference>
<feature type="domain" description="GmrSD restriction endonucleases C-terminal" evidence="3">
    <location>
        <begin position="414"/>
        <end position="541"/>
    </location>
</feature>
<reference evidence="4 5" key="1">
    <citation type="submission" date="2016-11" db="EMBL/GenBank/DDBJ databases">
        <title>Trade-off between light-utilization and light-protection in marine flavobacteria.</title>
        <authorList>
            <person name="Kumagai Y."/>
        </authorList>
    </citation>
    <scope>NUCLEOTIDE SEQUENCE [LARGE SCALE GENOMIC DNA]</scope>
    <source>
        <strain evidence="4 5">JCM 13191</strain>
    </source>
</reference>
<evidence type="ECO:0000259" key="2">
    <source>
        <dbReference type="Pfam" id="PF03235"/>
    </source>
</evidence>
<dbReference type="AlphaFoldDB" id="A0A1W6MIG7"/>
<organism evidence="4 5">
    <name type="scientific">Nonlabens spongiae</name>
    <dbReference type="NCBI Taxonomy" id="331648"/>
    <lineage>
        <taxon>Bacteria</taxon>
        <taxon>Pseudomonadati</taxon>
        <taxon>Bacteroidota</taxon>
        <taxon>Flavobacteriia</taxon>
        <taxon>Flavobacteriales</taxon>
        <taxon>Flavobacteriaceae</taxon>
        <taxon>Nonlabens</taxon>
    </lineage>
</organism>
<dbReference type="PANTHER" id="PTHR35149">
    <property type="entry name" value="SLL5132 PROTEIN"/>
    <property type="match status" value="1"/>
</dbReference>
<dbReference type="OrthoDB" id="9798761at2"/>
<evidence type="ECO:0008006" key="6">
    <source>
        <dbReference type="Google" id="ProtNLM"/>
    </source>
</evidence>
<dbReference type="STRING" id="331648.BST97_04945"/>
<feature type="domain" description="GmrSD restriction endonucleases N-terminal" evidence="2">
    <location>
        <begin position="17"/>
        <end position="214"/>
    </location>
</feature>
<dbReference type="Pfam" id="PF07510">
    <property type="entry name" value="GmrSD_C"/>
    <property type="match status" value="1"/>
</dbReference>
<keyword evidence="5" id="KW-1185">Reference proteome</keyword>
<proteinExistence type="predicted"/>
<evidence type="ECO:0000259" key="3">
    <source>
        <dbReference type="Pfam" id="PF07510"/>
    </source>
</evidence>
<dbReference type="PANTHER" id="PTHR35149:SF1">
    <property type="entry name" value="DUF5655 DOMAIN-CONTAINING PROTEIN"/>
    <property type="match status" value="1"/>
</dbReference>
<evidence type="ECO:0000313" key="5">
    <source>
        <dbReference type="Proteomes" id="UP000193431"/>
    </source>
</evidence>
<name>A0A1W6MIG7_9FLAO</name>
<protein>
    <recommendedName>
        <fullName evidence="6">DUF262 domain-containing protein</fullName>
    </recommendedName>
</protein>
<accession>A0A1W6MIG7</accession>
<feature type="coiled-coil region" evidence="1">
    <location>
        <begin position="144"/>
        <end position="171"/>
    </location>
</feature>
<evidence type="ECO:0000256" key="1">
    <source>
        <dbReference type="SAM" id="Coils"/>
    </source>
</evidence>